<proteinExistence type="predicted"/>
<dbReference type="SUPFAM" id="SSF55785">
    <property type="entry name" value="PYP-like sensor domain (PAS domain)"/>
    <property type="match status" value="2"/>
</dbReference>
<feature type="domain" description="PAS" evidence="2">
    <location>
        <begin position="386"/>
        <end position="432"/>
    </location>
</feature>
<dbReference type="SMART" id="SM00267">
    <property type="entry name" value="GGDEF"/>
    <property type="match status" value="1"/>
</dbReference>
<dbReference type="PROSITE" id="PS50883">
    <property type="entry name" value="EAL"/>
    <property type="match status" value="1"/>
</dbReference>
<reference evidence="6" key="2">
    <citation type="submission" date="2024-06" db="EMBL/GenBank/DDBJ databases">
        <authorList>
            <person name="Plum-Jensen L.E."/>
            <person name="Schramm A."/>
            <person name="Marshall I.P.G."/>
        </authorList>
    </citation>
    <scope>NUCLEOTIDE SEQUENCE</scope>
    <source>
        <strain evidence="6">Rat1</strain>
    </source>
</reference>
<dbReference type="SMART" id="SM00086">
    <property type="entry name" value="PAC"/>
    <property type="match status" value="1"/>
</dbReference>
<accession>A0AAU8LRD8</accession>
<dbReference type="FunFam" id="3.20.20.450:FF:000001">
    <property type="entry name" value="Cyclic di-GMP phosphodiesterase yahA"/>
    <property type="match status" value="1"/>
</dbReference>
<evidence type="ECO:0000259" key="2">
    <source>
        <dbReference type="PROSITE" id="PS50112"/>
    </source>
</evidence>
<dbReference type="SMART" id="SM00052">
    <property type="entry name" value="EAL"/>
    <property type="match status" value="1"/>
</dbReference>
<dbReference type="InterPro" id="IPR052155">
    <property type="entry name" value="Biofilm_reg_signaling"/>
</dbReference>
<keyword evidence="1" id="KW-1133">Transmembrane helix</keyword>
<feature type="domain" description="EAL" evidence="4">
    <location>
        <begin position="685"/>
        <end position="939"/>
    </location>
</feature>
<dbReference type="Pfam" id="PF00990">
    <property type="entry name" value="GGDEF"/>
    <property type="match status" value="1"/>
</dbReference>
<dbReference type="PROSITE" id="PS50887">
    <property type="entry name" value="GGDEF"/>
    <property type="match status" value="1"/>
</dbReference>
<dbReference type="InterPro" id="IPR029787">
    <property type="entry name" value="Nucleotide_cyclase"/>
</dbReference>
<evidence type="ECO:0000259" key="4">
    <source>
        <dbReference type="PROSITE" id="PS50883"/>
    </source>
</evidence>
<dbReference type="SMART" id="SM00091">
    <property type="entry name" value="PAS"/>
    <property type="match status" value="2"/>
</dbReference>
<dbReference type="PROSITE" id="PS50113">
    <property type="entry name" value="PAC"/>
    <property type="match status" value="1"/>
</dbReference>
<dbReference type="CDD" id="cd01949">
    <property type="entry name" value="GGDEF"/>
    <property type="match status" value="1"/>
</dbReference>
<dbReference type="InterPro" id="IPR000160">
    <property type="entry name" value="GGDEF_dom"/>
</dbReference>
<dbReference type="Pfam" id="PF00563">
    <property type="entry name" value="EAL"/>
    <property type="match status" value="1"/>
</dbReference>
<dbReference type="InterPro" id="IPR035965">
    <property type="entry name" value="PAS-like_dom_sf"/>
</dbReference>
<feature type="transmembrane region" description="Helical" evidence="1">
    <location>
        <begin position="108"/>
        <end position="126"/>
    </location>
</feature>
<dbReference type="SUPFAM" id="SSF55073">
    <property type="entry name" value="Nucleotide cyclase"/>
    <property type="match status" value="1"/>
</dbReference>
<dbReference type="Gene3D" id="3.20.20.450">
    <property type="entry name" value="EAL domain"/>
    <property type="match status" value="1"/>
</dbReference>
<feature type="transmembrane region" description="Helical" evidence="1">
    <location>
        <begin position="138"/>
        <end position="161"/>
    </location>
</feature>
<feature type="transmembrane region" description="Helical" evidence="1">
    <location>
        <begin position="49"/>
        <end position="71"/>
    </location>
</feature>
<feature type="transmembrane region" description="Helical" evidence="1">
    <location>
        <begin position="20"/>
        <end position="37"/>
    </location>
</feature>
<protein>
    <submittedName>
        <fullName evidence="6">EAL domain-containing protein</fullName>
    </submittedName>
</protein>
<name>A0AAU8LRD8_9BACT</name>
<feature type="transmembrane region" description="Helical" evidence="1">
    <location>
        <begin position="206"/>
        <end position="225"/>
    </location>
</feature>
<dbReference type="PANTHER" id="PTHR44757:SF2">
    <property type="entry name" value="BIOFILM ARCHITECTURE MAINTENANCE PROTEIN MBAA"/>
    <property type="match status" value="1"/>
</dbReference>
<dbReference type="InterPro" id="IPR001633">
    <property type="entry name" value="EAL_dom"/>
</dbReference>
<reference evidence="6" key="1">
    <citation type="journal article" date="2024" name="Syst. Appl. Microbiol.">
        <title>First single-strain enrichments of Electrothrix cable bacteria, description of E. aestuarii sp. nov. and E. rattekaaiensis sp. nov., and proposal of a cable bacteria taxonomy following the rules of the SeqCode.</title>
        <authorList>
            <person name="Plum-Jensen L.E."/>
            <person name="Schramm A."/>
            <person name="Marshall I.P.G."/>
        </authorList>
    </citation>
    <scope>NUCLEOTIDE SEQUENCE</scope>
    <source>
        <strain evidence="6">Rat1</strain>
    </source>
</reference>
<dbReference type="NCBIfam" id="TIGR00254">
    <property type="entry name" value="GGDEF"/>
    <property type="match status" value="1"/>
</dbReference>
<dbReference type="PROSITE" id="PS50112">
    <property type="entry name" value="PAS"/>
    <property type="match status" value="2"/>
</dbReference>
<feature type="transmembrane region" description="Helical" evidence="1">
    <location>
        <begin position="173"/>
        <end position="194"/>
    </location>
</feature>
<dbReference type="InterPro" id="IPR043128">
    <property type="entry name" value="Rev_trsase/Diguanyl_cyclase"/>
</dbReference>
<dbReference type="CDD" id="cd01948">
    <property type="entry name" value="EAL"/>
    <property type="match status" value="1"/>
</dbReference>
<dbReference type="SUPFAM" id="SSF141868">
    <property type="entry name" value="EAL domain-like"/>
    <property type="match status" value="1"/>
</dbReference>
<feature type="domain" description="GGDEF" evidence="5">
    <location>
        <begin position="543"/>
        <end position="676"/>
    </location>
</feature>
<dbReference type="InterPro" id="IPR013656">
    <property type="entry name" value="PAS_4"/>
</dbReference>
<keyword evidence="1" id="KW-0812">Transmembrane</keyword>
<dbReference type="GO" id="GO:0006355">
    <property type="term" value="P:regulation of DNA-templated transcription"/>
    <property type="evidence" value="ECO:0007669"/>
    <property type="project" value="InterPro"/>
</dbReference>
<dbReference type="PANTHER" id="PTHR44757">
    <property type="entry name" value="DIGUANYLATE CYCLASE DGCP"/>
    <property type="match status" value="1"/>
</dbReference>
<feature type="domain" description="PAC" evidence="3">
    <location>
        <begin position="459"/>
        <end position="511"/>
    </location>
</feature>
<dbReference type="InterPro" id="IPR000014">
    <property type="entry name" value="PAS"/>
</dbReference>
<evidence type="ECO:0000259" key="3">
    <source>
        <dbReference type="PROSITE" id="PS50113"/>
    </source>
</evidence>
<dbReference type="AlphaFoldDB" id="A0AAU8LRD8"/>
<organism evidence="6">
    <name type="scientific">Candidatus Electrothrix aestuarii</name>
    <dbReference type="NCBI Taxonomy" id="3062594"/>
    <lineage>
        <taxon>Bacteria</taxon>
        <taxon>Pseudomonadati</taxon>
        <taxon>Thermodesulfobacteriota</taxon>
        <taxon>Desulfobulbia</taxon>
        <taxon>Desulfobulbales</taxon>
        <taxon>Desulfobulbaceae</taxon>
        <taxon>Candidatus Electrothrix</taxon>
    </lineage>
</organism>
<dbReference type="Gene3D" id="3.30.70.270">
    <property type="match status" value="1"/>
</dbReference>
<dbReference type="Pfam" id="PF08448">
    <property type="entry name" value="PAS_4"/>
    <property type="match status" value="1"/>
</dbReference>
<evidence type="ECO:0000256" key="1">
    <source>
        <dbReference type="SAM" id="Phobius"/>
    </source>
</evidence>
<dbReference type="EMBL" id="CP159373">
    <property type="protein sequence ID" value="XCN71667.1"/>
    <property type="molecule type" value="Genomic_DNA"/>
</dbReference>
<dbReference type="InterPro" id="IPR035919">
    <property type="entry name" value="EAL_sf"/>
</dbReference>
<dbReference type="KEGG" id="eaj:Q3M24_15305"/>
<dbReference type="InterPro" id="IPR000700">
    <property type="entry name" value="PAS-assoc_C"/>
</dbReference>
<dbReference type="Pfam" id="PF00989">
    <property type="entry name" value="PAS"/>
    <property type="match status" value="1"/>
</dbReference>
<sequence length="941" mass="106210">MSNEPAGQSEWLRGKVVRAAEGPVIFLLLFALAFFLTELDNEQRLQASLHALLLTGGSFLALLAALFWILVRDQEQPDPLLTLPASALLGMGLLDGFQLGYADLPSPALHAPALFVGGTTLALFALPPKFFSRRGLRTLPWLIGSFCLALGTFLFFCSTTVPAQGLGKGLSTLAQPLAIAGGLCFFIAWFALVHRSPQGIFYQNRFLAQSAFLFTLAPFLGLYAFHWEMLWWFGHLVLFCAYLLCSLFLLGSCHDEIKKLWQRSQELETTNKRFTAILEHSPSFIALKDADGRFVMVNEGFAHFWGLRGKDIIGKVEENILPARQGKFRGSDALRGQKKYEETLWVNDEKKVLVTSRFPLTSCEQEDGGFGYIQTDITDRKELEYQLQLDQKIMENTEEAIVITDADALILDVNRAYTRITGYEPREIVGENPRICKSGHHNQDFYVAMWKELLEKGKWSGEICDRRKNGEVYQKWLTINAIYDNTGEIINYVGIFTDITERRKVERQLKKLLFYDPLTHLPNRTLFEELLAQALLNSQFYDEPLVLLCIDLNRFKDVNDALGYKAGDELLVQVSKRIRSCVRETDTVSRLCGDEFMILLSEVKLKDCVGHLARRLLHVLQQPFHLGSDEVFIDACIGISVYPEDGQDAESLVKNADTAINFARKKGQGNYQYFRAQMNENLVHRVTVERELRHALEHEEFILYYQPQYSFATGQIAGVEALMRWQHPEKGVISPAEFIPVAEESSLIVTIGEWGLLEACRQVRVWQEQGLGVVPMAVNLSSKQFQDAELLRLIIATLGKNRMRPEELELEITESVLMENPDKAAGLLRDIRGLGVRIAIDDFGTGYSSLAYLKKFPVNTLKIDQAFITDIVRDNNDGAIVGSILSMAKNLNLKVVAEGVETLGQLDLLRKMGCDEIQGYYYSKPLPPEGLAEFLKKQPVV</sequence>
<dbReference type="CDD" id="cd00130">
    <property type="entry name" value="PAS"/>
    <property type="match status" value="2"/>
</dbReference>
<feature type="transmembrane region" description="Helical" evidence="1">
    <location>
        <begin position="231"/>
        <end position="253"/>
    </location>
</feature>
<keyword evidence="1" id="KW-0472">Membrane</keyword>
<gene>
    <name evidence="6" type="ORF">Q3M24_15305</name>
</gene>
<evidence type="ECO:0000259" key="5">
    <source>
        <dbReference type="PROSITE" id="PS50887"/>
    </source>
</evidence>
<feature type="domain" description="PAS" evidence="2">
    <location>
        <begin position="270"/>
        <end position="315"/>
    </location>
</feature>
<dbReference type="InterPro" id="IPR013767">
    <property type="entry name" value="PAS_fold"/>
</dbReference>
<dbReference type="NCBIfam" id="TIGR00229">
    <property type="entry name" value="sensory_box"/>
    <property type="match status" value="2"/>
</dbReference>
<dbReference type="InterPro" id="IPR001610">
    <property type="entry name" value="PAC"/>
</dbReference>
<evidence type="ECO:0000313" key="6">
    <source>
        <dbReference type="EMBL" id="XCN71667.1"/>
    </source>
</evidence>
<dbReference type="Gene3D" id="3.30.450.20">
    <property type="entry name" value="PAS domain"/>
    <property type="match status" value="2"/>
</dbReference>